<evidence type="ECO:0000259" key="1">
    <source>
        <dbReference type="PROSITE" id="PS51384"/>
    </source>
</evidence>
<dbReference type="InterPro" id="IPR017938">
    <property type="entry name" value="Riboflavin_synthase-like_b-brl"/>
</dbReference>
<dbReference type="PROSITE" id="PS51384">
    <property type="entry name" value="FAD_FR"/>
    <property type="match status" value="1"/>
</dbReference>
<dbReference type="RefSeq" id="WP_093251195.1">
    <property type="nucleotide sequence ID" value="NZ_FNGP01000003.1"/>
</dbReference>
<organism evidence="2 3">
    <name type="scientific">Tessaracoccus oleiagri</name>
    <dbReference type="NCBI Taxonomy" id="686624"/>
    <lineage>
        <taxon>Bacteria</taxon>
        <taxon>Bacillati</taxon>
        <taxon>Actinomycetota</taxon>
        <taxon>Actinomycetes</taxon>
        <taxon>Propionibacteriales</taxon>
        <taxon>Propionibacteriaceae</taxon>
        <taxon>Tessaracoccus</taxon>
    </lineage>
</organism>
<proteinExistence type="predicted"/>
<evidence type="ECO:0000313" key="2">
    <source>
        <dbReference type="EMBL" id="SDL52467.1"/>
    </source>
</evidence>
<dbReference type="InterPro" id="IPR039374">
    <property type="entry name" value="SIP_fam"/>
</dbReference>
<dbReference type="OrthoDB" id="3291337at2"/>
<dbReference type="InterPro" id="IPR017927">
    <property type="entry name" value="FAD-bd_FR_type"/>
</dbReference>
<dbReference type="AlphaFoldDB" id="A0A1G9KSJ5"/>
<reference evidence="2 3" key="1">
    <citation type="submission" date="2016-10" db="EMBL/GenBank/DDBJ databases">
        <authorList>
            <person name="de Groot N.N."/>
        </authorList>
    </citation>
    <scope>NUCLEOTIDE SEQUENCE [LARGE SCALE GENOMIC DNA]</scope>
    <source>
        <strain evidence="2 3">CGMCC 1.9159</strain>
    </source>
</reference>
<dbReference type="PANTHER" id="PTHR30157:SF0">
    <property type="entry name" value="NADPH-DEPENDENT FERRIC-CHELATE REDUCTASE"/>
    <property type="match status" value="1"/>
</dbReference>
<feature type="domain" description="FAD-binding FR-type" evidence="1">
    <location>
        <begin position="12"/>
        <end position="122"/>
    </location>
</feature>
<dbReference type="Gene3D" id="2.40.30.10">
    <property type="entry name" value="Translation factors"/>
    <property type="match status" value="1"/>
</dbReference>
<sequence length="258" mass="28455">MSEPTTEGRRGKPLTMLTVLGSRWLNPTMVRVTFSAPDFTPNGFTDAYVKLLFDERGPILDDIPERPTTRTYTVRRFDPVTRELDLDFVVHGDEGLAAPWATACSPGDRVIARGPGGKWAPSPDADWHLFVGDESAIPAIEAGLAALPVAARGLALIEVGEHTVELQAPEGVEVRWLVRGDAPYREERLAEEVRSLPWGDLGDVDVFAHGERGAMKSLRAVFRKHAVAADRLSISGYWALGRKEDEFQAEKRTDLGRI</sequence>
<dbReference type="EMBL" id="FNGP01000003">
    <property type="protein sequence ID" value="SDL52467.1"/>
    <property type="molecule type" value="Genomic_DNA"/>
</dbReference>
<dbReference type="InterPro" id="IPR039261">
    <property type="entry name" value="FNR_nucleotide-bd"/>
</dbReference>
<dbReference type="InterPro" id="IPR013113">
    <property type="entry name" value="SIP_FAD-bd"/>
</dbReference>
<dbReference type="InterPro" id="IPR007037">
    <property type="entry name" value="SIP_rossman_dom"/>
</dbReference>
<keyword evidence="3" id="KW-1185">Reference proteome</keyword>
<dbReference type="Proteomes" id="UP000199475">
    <property type="component" value="Unassembled WGS sequence"/>
</dbReference>
<dbReference type="Pfam" id="PF04954">
    <property type="entry name" value="SIP"/>
    <property type="match status" value="1"/>
</dbReference>
<dbReference type="Gene3D" id="3.40.50.80">
    <property type="entry name" value="Nucleotide-binding domain of ferredoxin-NADP reductase (FNR) module"/>
    <property type="match status" value="1"/>
</dbReference>
<dbReference type="GO" id="GO:0016491">
    <property type="term" value="F:oxidoreductase activity"/>
    <property type="evidence" value="ECO:0007669"/>
    <property type="project" value="InterPro"/>
</dbReference>
<dbReference type="SUPFAM" id="SSF63380">
    <property type="entry name" value="Riboflavin synthase domain-like"/>
    <property type="match status" value="1"/>
</dbReference>
<accession>A0A1G9KSJ5</accession>
<evidence type="ECO:0000313" key="3">
    <source>
        <dbReference type="Proteomes" id="UP000199475"/>
    </source>
</evidence>
<name>A0A1G9KSJ5_9ACTN</name>
<protein>
    <submittedName>
        <fullName evidence="2">NADPH-dependent ferric siderophore reductase, contains FAD-binding and SIP domains</fullName>
    </submittedName>
</protein>
<gene>
    <name evidence="2" type="ORF">SAMN04488242_1799</name>
</gene>
<dbReference type="PANTHER" id="PTHR30157">
    <property type="entry name" value="FERRIC REDUCTASE, NADPH-DEPENDENT"/>
    <property type="match status" value="1"/>
</dbReference>
<dbReference type="Pfam" id="PF08021">
    <property type="entry name" value="FAD_binding_9"/>
    <property type="match status" value="1"/>
</dbReference>
<dbReference type="CDD" id="cd06193">
    <property type="entry name" value="siderophore_interacting"/>
    <property type="match status" value="1"/>
</dbReference>
<dbReference type="STRING" id="686624.SAMN04488242_1799"/>